<protein>
    <submittedName>
        <fullName evidence="2">Uncharacterized protein</fullName>
    </submittedName>
</protein>
<feature type="region of interest" description="Disordered" evidence="1">
    <location>
        <begin position="1"/>
        <end position="20"/>
    </location>
</feature>
<dbReference type="EMBL" id="SRLO01000431">
    <property type="protein sequence ID" value="TNN56352.1"/>
    <property type="molecule type" value="Genomic_DNA"/>
</dbReference>
<name>A0A4Z2GUG6_9TELE</name>
<dbReference type="AlphaFoldDB" id="A0A4Z2GUG6"/>
<organism evidence="2 3">
    <name type="scientific">Liparis tanakae</name>
    <name type="common">Tanaka's snailfish</name>
    <dbReference type="NCBI Taxonomy" id="230148"/>
    <lineage>
        <taxon>Eukaryota</taxon>
        <taxon>Metazoa</taxon>
        <taxon>Chordata</taxon>
        <taxon>Craniata</taxon>
        <taxon>Vertebrata</taxon>
        <taxon>Euteleostomi</taxon>
        <taxon>Actinopterygii</taxon>
        <taxon>Neopterygii</taxon>
        <taxon>Teleostei</taxon>
        <taxon>Neoteleostei</taxon>
        <taxon>Acanthomorphata</taxon>
        <taxon>Eupercaria</taxon>
        <taxon>Perciformes</taxon>
        <taxon>Cottioidei</taxon>
        <taxon>Cottales</taxon>
        <taxon>Liparidae</taxon>
        <taxon>Liparis</taxon>
    </lineage>
</organism>
<evidence type="ECO:0000256" key="1">
    <source>
        <dbReference type="SAM" id="MobiDB-lite"/>
    </source>
</evidence>
<sequence>MSRLCSRFNTRRPQTEEEPTLAVELDESLLVLGELGAARHLVHLPLQDGDFTVPASLNRRGGAGSSPERRRRRRRKALRLISKPKHQMCWRDWAPTFSSSVSCPEATFSSSMFCCRRAISSWTEDTSCVVFCWICLLSEATARRCCCSGPKRSDRSSDADDDSSDCCRDIWETQEV</sequence>
<dbReference type="Proteomes" id="UP000314294">
    <property type="component" value="Unassembled WGS sequence"/>
</dbReference>
<gene>
    <name evidence="2" type="ORF">EYF80_033463</name>
</gene>
<reference evidence="2 3" key="1">
    <citation type="submission" date="2019-03" db="EMBL/GenBank/DDBJ databases">
        <title>First draft genome of Liparis tanakae, snailfish: a comprehensive survey of snailfish specific genes.</title>
        <authorList>
            <person name="Kim W."/>
            <person name="Song I."/>
            <person name="Jeong J.-H."/>
            <person name="Kim D."/>
            <person name="Kim S."/>
            <person name="Ryu S."/>
            <person name="Song J.Y."/>
            <person name="Lee S.K."/>
        </authorList>
    </citation>
    <scope>NUCLEOTIDE SEQUENCE [LARGE SCALE GENOMIC DNA]</scope>
    <source>
        <tissue evidence="2">Muscle</tissue>
    </source>
</reference>
<proteinExistence type="predicted"/>
<accession>A0A4Z2GUG6</accession>
<keyword evidence="3" id="KW-1185">Reference proteome</keyword>
<evidence type="ECO:0000313" key="3">
    <source>
        <dbReference type="Proteomes" id="UP000314294"/>
    </source>
</evidence>
<comment type="caution">
    <text evidence="2">The sequence shown here is derived from an EMBL/GenBank/DDBJ whole genome shotgun (WGS) entry which is preliminary data.</text>
</comment>
<evidence type="ECO:0000313" key="2">
    <source>
        <dbReference type="EMBL" id="TNN56352.1"/>
    </source>
</evidence>